<dbReference type="InterPro" id="IPR001841">
    <property type="entry name" value="Znf_RING"/>
</dbReference>
<protein>
    <recommendedName>
        <fullName evidence="2">RING-type domain-containing protein</fullName>
    </recommendedName>
</protein>
<comment type="caution">
    <text evidence="3">The sequence shown here is derived from an EMBL/GenBank/DDBJ whole genome shotgun (WGS) entry which is preliminary data.</text>
</comment>
<dbReference type="InterPro" id="IPR013083">
    <property type="entry name" value="Znf_RING/FYVE/PHD"/>
</dbReference>
<name>A0AAI8Z575_9PEZI</name>
<feature type="domain" description="RING-type" evidence="2">
    <location>
        <begin position="50"/>
        <end position="106"/>
    </location>
</feature>
<proteinExistence type="predicted"/>
<keyword evidence="1" id="KW-0863">Zinc-finger</keyword>
<dbReference type="GO" id="GO:0008270">
    <property type="term" value="F:zinc ion binding"/>
    <property type="evidence" value="ECO:0007669"/>
    <property type="project" value="UniProtKB-KW"/>
</dbReference>
<accession>A0AAI8Z575</accession>
<dbReference type="SUPFAM" id="SSF57850">
    <property type="entry name" value="RING/U-box"/>
    <property type="match status" value="1"/>
</dbReference>
<organism evidence="3 4">
    <name type="scientific">Lecanosticta acicola</name>
    <dbReference type="NCBI Taxonomy" id="111012"/>
    <lineage>
        <taxon>Eukaryota</taxon>
        <taxon>Fungi</taxon>
        <taxon>Dikarya</taxon>
        <taxon>Ascomycota</taxon>
        <taxon>Pezizomycotina</taxon>
        <taxon>Dothideomycetes</taxon>
        <taxon>Dothideomycetidae</taxon>
        <taxon>Mycosphaerellales</taxon>
        <taxon>Mycosphaerellaceae</taxon>
        <taxon>Lecanosticta</taxon>
    </lineage>
</organism>
<evidence type="ECO:0000313" key="3">
    <source>
        <dbReference type="EMBL" id="CAK4032910.1"/>
    </source>
</evidence>
<evidence type="ECO:0000259" key="2">
    <source>
        <dbReference type="PROSITE" id="PS50089"/>
    </source>
</evidence>
<evidence type="ECO:0000256" key="1">
    <source>
        <dbReference type="PROSITE-ProRule" id="PRU00175"/>
    </source>
</evidence>
<sequence length="261" mass="28951">MQTTAASSQALLVTYVPEFIATDVLKVLEPFDTFISNFATLSSDSQDSDCPICYNPLDPADGHSILIGGQSAADRLIVTPHVCPHSYHVGCLELNFKMSRDCPYCRRTLVPQPTYPVFYDLIRDIRMGLYDSSLHITERPLKVASDNLTAAIVLAAFACFTLRGEQEVWMVRNSSYPFVVAGTEAGRAMVAQLLEAARKLDGRRRTIEYLREYLLGEAVYETSLSRSVTPDMECFAAVVSKFSVHVFATIAAQEQGLMDQD</sequence>
<dbReference type="PROSITE" id="PS50089">
    <property type="entry name" value="ZF_RING_2"/>
    <property type="match status" value="1"/>
</dbReference>
<keyword evidence="4" id="KW-1185">Reference proteome</keyword>
<dbReference type="Proteomes" id="UP001296104">
    <property type="component" value="Unassembled WGS sequence"/>
</dbReference>
<dbReference type="AlphaFoldDB" id="A0AAI8Z575"/>
<keyword evidence="1" id="KW-0479">Metal-binding</keyword>
<dbReference type="EMBL" id="CAVMBE010000073">
    <property type="protein sequence ID" value="CAK4032910.1"/>
    <property type="molecule type" value="Genomic_DNA"/>
</dbReference>
<keyword evidence="1" id="KW-0862">Zinc</keyword>
<evidence type="ECO:0000313" key="4">
    <source>
        <dbReference type="Proteomes" id="UP001296104"/>
    </source>
</evidence>
<reference evidence="3" key="1">
    <citation type="submission" date="2023-11" db="EMBL/GenBank/DDBJ databases">
        <authorList>
            <person name="Alioto T."/>
            <person name="Alioto T."/>
            <person name="Gomez Garrido J."/>
        </authorList>
    </citation>
    <scope>NUCLEOTIDE SEQUENCE</scope>
</reference>
<gene>
    <name evidence="3" type="ORF">LECACI_7A008068</name>
</gene>
<dbReference type="Gene3D" id="3.30.40.10">
    <property type="entry name" value="Zinc/RING finger domain, C3HC4 (zinc finger)"/>
    <property type="match status" value="1"/>
</dbReference>